<keyword evidence="11" id="KW-1185">Reference proteome</keyword>
<dbReference type="Pfam" id="PF00072">
    <property type="entry name" value="Response_reg"/>
    <property type="match status" value="1"/>
</dbReference>
<evidence type="ECO:0000256" key="4">
    <source>
        <dbReference type="ARBA" id="ARBA00023125"/>
    </source>
</evidence>
<dbReference type="PANTHER" id="PTHR48111:SF67">
    <property type="entry name" value="TRANSCRIPTIONAL REGULATORY PROTEIN TCTD"/>
    <property type="match status" value="1"/>
</dbReference>
<keyword evidence="5" id="KW-0804">Transcription</keyword>
<dbReference type="Proteomes" id="UP000184517">
    <property type="component" value="Unassembled WGS sequence"/>
</dbReference>
<evidence type="ECO:0000256" key="1">
    <source>
        <dbReference type="ARBA" id="ARBA00022553"/>
    </source>
</evidence>
<evidence type="ECO:0000259" key="8">
    <source>
        <dbReference type="PROSITE" id="PS50110"/>
    </source>
</evidence>
<evidence type="ECO:0000259" key="9">
    <source>
        <dbReference type="PROSITE" id="PS51755"/>
    </source>
</evidence>
<sequence>MVMRILVVEDTQVLGQAICERLTSLGHGVDLIGDGKRADELLKYQSVDLILLDLNLPGLSGLQLLQKLRQRDDDTPVLILTARDQIEDRIRLLDAGADDYLTKPFDFGELEARCRALLRRKQGYATNVTEHGNIVVNRDSRQVFIDGELTVITNREFRLLEIFLGHLGRVLSKDEITDHLFNFNETPGPNAIELYVGRLRKKMGQGDLVISTLRGIGYVAEIAKPSSSQ</sequence>
<keyword evidence="4 7" id="KW-0238">DNA-binding</keyword>
<evidence type="ECO:0000256" key="3">
    <source>
        <dbReference type="ARBA" id="ARBA00023015"/>
    </source>
</evidence>
<keyword evidence="1 6" id="KW-0597">Phosphoprotein</keyword>
<dbReference type="SMART" id="SM00862">
    <property type="entry name" value="Trans_reg_C"/>
    <property type="match status" value="1"/>
</dbReference>
<gene>
    <name evidence="10" type="ORF">SAMN02745753_03967</name>
</gene>
<dbReference type="CDD" id="cd17624">
    <property type="entry name" value="REC_OmpR_PmrA-like"/>
    <property type="match status" value="1"/>
</dbReference>
<dbReference type="CDD" id="cd00383">
    <property type="entry name" value="trans_reg_C"/>
    <property type="match status" value="1"/>
</dbReference>
<dbReference type="SMART" id="SM00448">
    <property type="entry name" value="REC"/>
    <property type="match status" value="1"/>
</dbReference>
<evidence type="ECO:0000313" key="10">
    <source>
        <dbReference type="EMBL" id="SHG46277.1"/>
    </source>
</evidence>
<reference evidence="11" key="1">
    <citation type="submission" date="2016-11" db="EMBL/GenBank/DDBJ databases">
        <authorList>
            <person name="Varghese N."/>
            <person name="Submissions S."/>
        </authorList>
    </citation>
    <scope>NUCLEOTIDE SEQUENCE [LARGE SCALE GENOMIC DNA]</scope>
    <source>
        <strain evidence="11">DSM 16579</strain>
    </source>
</reference>
<dbReference type="PROSITE" id="PS50110">
    <property type="entry name" value="RESPONSE_REGULATORY"/>
    <property type="match status" value="1"/>
</dbReference>
<dbReference type="InterPro" id="IPR036388">
    <property type="entry name" value="WH-like_DNA-bd_sf"/>
</dbReference>
<feature type="domain" description="OmpR/PhoB-type" evidence="9">
    <location>
        <begin position="126"/>
        <end position="222"/>
    </location>
</feature>
<dbReference type="GO" id="GO:0000976">
    <property type="term" value="F:transcription cis-regulatory region binding"/>
    <property type="evidence" value="ECO:0007669"/>
    <property type="project" value="TreeGrafter"/>
</dbReference>
<accession>A0A1M5K0B0</accession>
<keyword evidence="2" id="KW-0902">Two-component regulatory system</keyword>
<dbReference type="Gene3D" id="6.10.250.690">
    <property type="match status" value="1"/>
</dbReference>
<feature type="modified residue" description="4-aspartylphosphate" evidence="6">
    <location>
        <position position="53"/>
    </location>
</feature>
<organism evidence="10 11">
    <name type="scientific">Marinomonas polaris DSM 16579</name>
    <dbReference type="NCBI Taxonomy" id="1122206"/>
    <lineage>
        <taxon>Bacteria</taxon>
        <taxon>Pseudomonadati</taxon>
        <taxon>Pseudomonadota</taxon>
        <taxon>Gammaproteobacteria</taxon>
        <taxon>Oceanospirillales</taxon>
        <taxon>Oceanospirillaceae</taxon>
        <taxon>Marinomonas</taxon>
    </lineage>
</organism>
<evidence type="ECO:0000256" key="6">
    <source>
        <dbReference type="PROSITE-ProRule" id="PRU00169"/>
    </source>
</evidence>
<dbReference type="InterPro" id="IPR011006">
    <property type="entry name" value="CheY-like_superfamily"/>
</dbReference>
<dbReference type="STRING" id="1122206.SAMN02745753_03967"/>
<feature type="DNA-binding region" description="OmpR/PhoB-type" evidence="7">
    <location>
        <begin position="126"/>
        <end position="222"/>
    </location>
</feature>
<proteinExistence type="predicted"/>
<evidence type="ECO:0000256" key="7">
    <source>
        <dbReference type="PROSITE-ProRule" id="PRU01091"/>
    </source>
</evidence>
<dbReference type="InterPro" id="IPR001789">
    <property type="entry name" value="Sig_transdc_resp-reg_receiver"/>
</dbReference>
<dbReference type="EMBL" id="FQVF01000022">
    <property type="protein sequence ID" value="SHG46277.1"/>
    <property type="molecule type" value="Genomic_DNA"/>
</dbReference>
<dbReference type="PANTHER" id="PTHR48111">
    <property type="entry name" value="REGULATOR OF RPOS"/>
    <property type="match status" value="1"/>
</dbReference>
<dbReference type="FunFam" id="3.40.50.2300:FF:000002">
    <property type="entry name" value="DNA-binding response regulator PhoP"/>
    <property type="match status" value="1"/>
</dbReference>
<keyword evidence="3" id="KW-0805">Transcription regulation</keyword>
<dbReference type="GO" id="GO:0006355">
    <property type="term" value="P:regulation of DNA-templated transcription"/>
    <property type="evidence" value="ECO:0007669"/>
    <property type="project" value="InterPro"/>
</dbReference>
<evidence type="ECO:0000256" key="5">
    <source>
        <dbReference type="ARBA" id="ARBA00023163"/>
    </source>
</evidence>
<name>A0A1M5K0B0_9GAMM</name>
<dbReference type="InterPro" id="IPR039420">
    <property type="entry name" value="WalR-like"/>
</dbReference>
<dbReference type="Pfam" id="PF00486">
    <property type="entry name" value="Trans_reg_C"/>
    <property type="match status" value="1"/>
</dbReference>
<dbReference type="Gene3D" id="3.40.50.2300">
    <property type="match status" value="1"/>
</dbReference>
<protein>
    <submittedName>
        <fullName evidence="10">Two-component system, OmpR family, response regulator TctD</fullName>
    </submittedName>
</protein>
<dbReference type="AlphaFoldDB" id="A0A1M5K0B0"/>
<dbReference type="SUPFAM" id="SSF52172">
    <property type="entry name" value="CheY-like"/>
    <property type="match status" value="1"/>
</dbReference>
<evidence type="ECO:0000313" key="11">
    <source>
        <dbReference type="Proteomes" id="UP000184517"/>
    </source>
</evidence>
<feature type="domain" description="Response regulatory" evidence="8">
    <location>
        <begin position="4"/>
        <end position="118"/>
    </location>
</feature>
<dbReference type="InterPro" id="IPR001867">
    <property type="entry name" value="OmpR/PhoB-type_DNA-bd"/>
</dbReference>
<evidence type="ECO:0000256" key="2">
    <source>
        <dbReference type="ARBA" id="ARBA00023012"/>
    </source>
</evidence>
<dbReference type="GO" id="GO:0032993">
    <property type="term" value="C:protein-DNA complex"/>
    <property type="evidence" value="ECO:0007669"/>
    <property type="project" value="TreeGrafter"/>
</dbReference>
<dbReference type="GO" id="GO:0000156">
    <property type="term" value="F:phosphorelay response regulator activity"/>
    <property type="evidence" value="ECO:0007669"/>
    <property type="project" value="TreeGrafter"/>
</dbReference>
<dbReference type="GO" id="GO:0005829">
    <property type="term" value="C:cytosol"/>
    <property type="evidence" value="ECO:0007669"/>
    <property type="project" value="TreeGrafter"/>
</dbReference>
<dbReference type="Gene3D" id="1.10.10.10">
    <property type="entry name" value="Winged helix-like DNA-binding domain superfamily/Winged helix DNA-binding domain"/>
    <property type="match status" value="1"/>
</dbReference>
<dbReference type="PROSITE" id="PS51755">
    <property type="entry name" value="OMPR_PHOB"/>
    <property type="match status" value="1"/>
</dbReference>